<keyword evidence="6" id="KW-0520">NAD</keyword>
<evidence type="ECO:0000256" key="6">
    <source>
        <dbReference type="PIRSR" id="PIRSR000350-3"/>
    </source>
</evidence>
<keyword evidence="11" id="KW-1185">Reference proteome</keyword>
<feature type="disulfide bond" description="Redox-active" evidence="7">
    <location>
        <begin position="43"/>
        <end position="48"/>
    </location>
</feature>
<dbReference type="InterPro" id="IPR036188">
    <property type="entry name" value="FAD/NAD-bd_sf"/>
</dbReference>
<dbReference type="InterPro" id="IPR004099">
    <property type="entry name" value="Pyr_nucl-diS_OxRdtase_dimer"/>
</dbReference>
<evidence type="ECO:0000256" key="2">
    <source>
        <dbReference type="ARBA" id="ARBA00022630"/>
    </source>
</evidence>
<keyword evidence="3 6" id="KW-0274">FAD</keyword>
<dbReference type="InterPro" id="IPR016156">
    <property type="entry name" value="FAD/NAD-linked_Rdtase_dimer_sf"/>
</dbReference>
<evidence type="ECO:0000256" key="7">
    <source>
        <dbReference type="PIRSR" id="PIRSR000350-4"/>
    </source>
</evidence>
<dbReference type="InterPro" id="IPR001100">
    <property type="entry name" value="Pyr_nuc-diS_OxRdtase"/>
</dbReference>
<dbReference type="Pfam" id="PF07992">
    <property type="entry name" value="Pyr_redox_2"/>
    <property type="match status" value="1"/>
</dbReference>
<dbReference type="PANTHER" id="PTHR43014">
    <property type="entry name" value="MERCURIC REDUCTASE"/>
    <property type="match status" value="1"/>
</dbReference>
<dbReference type="AlphaFoldDB" id="A0A1G7NYK2"/>
<dbReference type="OrthoDB" id="9807946at2"/>
<evidence type="ECO:0000313" key="11">
    <source>
        <dbReference type="Proteomes" id="UP000182427"/>
    </source>
</evidence>
<feature type="domain" description="Pyridine nucleotide-disulphide oxidoreductase dimerisation" evidence="8">
    <location>
        <begin position="357"/>
        <end position="462"/>
    </location>
</feature>
<dbReference type="InterPro" id="IPR023753">
    <property type="entry name" value="FAD/NAD-binding_dom"/>
</dbReference>
<dbReference type="PRINTS" id="PR00368">
    <property type="entry name" value="FADPNR"/>
</dbReference>
<feature type="binding site" evidence="6">
    <location>
        <position position="52"/>
    </location>
    <ligand>
        <name>FAD</name>
        <dbReference type="ChEBI" id="CHEBI:57692"/>
    </ligand>
</feature>
<dbReference type="RefSeq" id="WP_083346115.1">
    <property type="nucleotide sequence ID" value="NZ_LT629690.1"/>
</dbReference>
<keyword evidence="4" id="KW-0560">Oxidoreductase</keyword>
<dbReference type="FunFam" id="3.30.390.30:FF:000001">
    <property type="entry name" value="Dihydrolipoyl dehydrogenase"/>
    <property type="match status" value="1"/>
</dbReference>
<keyword evidence="2" id="KW-0285">Flavoprotein</keyword>
<dbReference type="SUPFAM" id="SSF55424">
    <property type="entry name" value="FAD/NAD-linked reductases, dimerisation (C-terminal) domain"/>
    <property type="match status" value="1"/>
</dbReference>
<sequence length="472" mass="51276">MAERHFDAVIIGSGQGGNPFAKATAKHGWQTAVIERRYTGGTCVNDGCTPSKTVDASARTAYLARRGADFGVHTGNITIDLEKVYERKQAVLLPSRNNIAKALSTSENSALLMGQASFAEQQPGDGTYRIDVTLNDGGSETITASRVFLNTGERPHIPDNVEGLTSLPFLDSTAMLELKEVPERLLVLGAGYIALEFAQMYLRFGSKVTVIERGERIAQHEDDDIAQCLRDILIEDGLEILTCSAVSRASGSAGNITLDLVTDDGPIVLKGTHLLVAIGRVPNVEPLHLDRVGVKQNKSGHIEVNDRLETSAKNIWAMGDVKGGPAFTHISYDDFRVLRNNLLQGGNVSIKDRLLTYCMFTDPELARFGLNEADAKKQGREVRVASIPMKWMARALEMDESRGMMKALVDPETKQILGATILGVDGGEVAAQLQIAMMGGLPYTALREGIFAHPTKSEALNTLFTYFRDGKD</sequence>
<dbReference type="PANTHER" id="PTHR43014:SF2">
    <property type="entry name" value="MERCURIC REDUCTASE"/>
    <property type="match status" value="1"/>
</dbReference>
<comment type="similarity">
    <text evidence="1">Belongs to the class-I pyridine nucleotide-disulfide oxidoreductase family.</text>
</comment>
<feature type="binding site" evidence="6">
    <location>
        <position position="279"/>
    </location>
    <ligand>
        <name>NAD(+)</name>
        <dbReference type="ChEBI" id="CHEBI:57540"/>
    </ligand>
</feature>
<evidence type="ECO:0000259" key="9">
    <source>
        <dbReference type="Pfam" id="PF07992"/>
    </source>
</evidence>
<dbReference type="Gene3D" id="3.30.390.30">
    <property type="match status" value="1"/>
</dbReference>
<feature type="binding site" evidence="6">
    <location>
        <position position="320"/>
    </location>
    <ligand>
        <name>FAD</name>
        <dbReference type="ChEBI" id="CHEBI:57692"/>
    </ligand>
</feature>
<feature type="binding site" evidence="6">
    <location>
        <position position="212"/>
    </location>
    <ligand>
        <name>NAD(+)</name>
        <dbReference type="ChEBI" id="CHEBI:57540"/>
    </ligand>
</feature>
<evidence type="ECO:0000256" key="4">
    <source>
        <dbReference type="ARBA" id="ARBA00023002"/>
    </source>
</evidence>
<accession>A0A1G7NYK2</accession>
<dbReference type="Pfam" id="PF02852">
    <property type="entry name" value="Pyr_redox_dim"/>
    <property type="match status" value="1"/>
</dbReference>
<dbReference type="Proteomes" id="UP000182427">
    <property type="component" value="Chromosome I"/>
</dbReference>
<proteinExistence type="inferred from homology"/>
<evidence type="ECO:0000256" key="1">
    <source>
        <dbReference type="ARBA" id="ARBA00007532"/>
    </source>
</evidence>
<dbReference type="SUPFAM" id="SSF51905">
    <property type="entry name" value="FAD/NAD(P)-binding domain"/>
    <property type="match status" value="1"/>
</dbReference>
<dbReference type="PRINTS" id="PR00411">
    <property type="entry name" value="PNDRDTASEI"/>
</dbReference>
<feature type="active site" description="Proton acceptor" evidence="5">
    <location>
        <position position="453"/>
    </location>
</feature>
<dbReference type="EMBL" id="LT629690">
    <property type="protein sequence ID" value="SDF78280.1"/>
    <property type="molecule type" value="Genomic_DNA"/>
</dbReference>
<evidence type="ECO:0000259" key="8">
    <source>
        <dbReference type="Pfam" id="PF02852"/>
    </source>
</evidence>
<dbReference type="Gene3D" id="3.50.50.60">
    <property type="entry name" value="FAD/NAD(P)-binding domain"/>
    <property type="match status" value="2"/>
</dbReference>
<feature type="binding site" evidence="6">
    <location>
        <begin position="189"/>
        <end position="196"/>
    </location>
    <ligand>
        <name>NAD(+)</name>
        <dbReference type="ChEBI" id="CHEBI:57540"/>
    </ligand>
</feature>
<dbReference type="GO" id="GO:0003955">
    <property type="term" value="F:NAD(P)H dehydrogenase (quinone) activity"/>
    <property type="evidence" value="ECO:0007669"/>
    <property type="project" value="TreeGrafter"/>
</dbReference>
<reference evidence="10 11" key="1">
    <citation type="submission" date="2016-10" db="EMBL/GenBank/DDBJ databases">
        <authorList>
            <person name="de Groot N.N."/>
        </authorList>
    </citation>
    <scope>NUCLEOTIDE SEQUENCE [LARGE SCALE GENOMIC DNA]</scope>
    <source>
        <strain evidence="10 11">GAS232</strain>
    </source>
</reference>
<name>A0A1G7NYK2_9BACT</name>
<feature type="domain" description="FAD/NAD(P)-binding" evidence="9">
    <location>
        <begin position="7"/>
        <end position="331"/>
    </location>
</feature>
<dbReference type="PIRSF" id="PIRSF000350">
    <property type="entry name" value="Mercury_reductase_MerA"/>
    <property type="match status" value="1"/>
</dbReference>
<organism evidence="10 11">
    <name type="scientific">Terriglobus roseus</name>
    <dbReference type="NCBI Taxonomy" id="392734"/>
    <lineage>
        <taxon>Bacteria</taxon>
        <taxon>Pseudomonadati</taxon>
        <taxon>Acidobacteriota</taxon>
        <taxon>Terriglobia</taxon>
        <taxon>Terriglobales</taxon>
        <taxon>Acidobacteriaceae</taxon>
        <taxon>Terriglobus</taxon>
    </lineage>
</organism>
<dbReference type="GO" id="GO:0050660">
    <property type="term" value="F:flavin adenine dinucleotide binding"/>
    <property type="evidence" value="ECO:0007669"/>
    <property type="project" value="TreeGrafter"/>
</dbReference>
<comment type="cofactor">
    <cofactor evidence="6">
        <name>FAD</name>
        <dbReference type="ChEBI" id="CHEBI:57692"/>
    </cofactor>
    <text evidence="6">Binds 1 FAD per subunit.</text>
</comment>
<evidence type="ECO:0000256" key="3">
    <source>
        <dbReference type="ARBA" id="ARBA00022827"/>
    </source>
</evidence>
<keyword evidence="6" id="KW-0547">Nucleotide-binding</keyword>
<keyword evidence="10" id="KW-0670">Pyruvate</keyword>
<gene>
    <name evidence="10" type="ORF">SAMN05444167_3297</name>
</gene>
<protein>
    <submittedName>
        <fullName evidence="10">Pyruvate/2-oxoglutarate dehydrogenase complex, dihydrolipoamide dehydrogenase (E3) component</fullName>
    </submittedName>
</protein>
<evidence type="ECO:0000256" key="5">
    <source>
        <dbReference type="PIRSR" id="PIRSR000350-2"/>
    </source>
</evidence>
<evidence type="ECO:0000313" key="10">
    <source>
        <dbReference type="EMBL" id="SDF78280.1"/>
    </source>
</evidence>